<dbReference type="SUPFAM" id="SSF53850">
    <property type="entry name" value="Periplasmic binding protein-like II"/>
    <property type="match status" value="1"/>
</dbReference>
<keyword evidence="3" id="KW-0675">Receptor</keyword>
<dbReference type="Gene3D" id="3.40.190.150">
    <property type="entry name" value="Bordetella uptake gene, domain 1"/>
    <property type="match status" value="1"/>
</dbReference>
<dbReference type="PANTHER" id="PTHR42928">
    <property type="entry name" value="TRICARBOXYLATE-BINDING PROTEIN"/>
    <property type="match status" value="1"/>
</dbReference>
<accession>A0A4R3MB05</accession>
<evidence type="ECO:0000256" key="2">
    <source>
        <dbReference type="SAM" id="SignalP"/>
    </source>
</evidence>
<dbReference type="InterPro" id="IPR042100">
    <property type="entry name" value="Bug_dom1"/>
</dbReference>
<dbReference type="PANTHER" id="PTHR42928:SF5">
    <property type="entry name" value="BLR1237 PROTEIN"/>
    <property type="match status" value="1"/>
</dbReference>
<dbReference type="RefSeq" id="WP_165930971.1">
    <property type="nucleotide sequence ID" value="NZ_SMAJ01000005.1"/>
</dbReference>
<evidence type="ECO:0000256" key="1">
    <source>
        <dbReference type="ARBA" id="ARBA00006987"/>
    </source>
</evidence>
<dbReference type="CDD" id="cd07012">
    <property type="entry name" value="PBP2_Bug_TTT"/>
    <property type="match status" value="1"/>
</dbReference>
<gene>
    <name evidence="3" type="ORF">EDC26_105167</name>
</gene>
<keyword evidence="2" id="KW-0732">Signal</keyword>
<dbReference type="PIRSF" id="PIRSF017082">
    <property type="entry name" value="YflP"/>
    <property type="match status" value="1"/>
</dbReference>
<dbReference type="Proteomes" id="UP000295525">
    <property type="component" value="Unassembled WGS sequence"/>
</dbReference>
<protein>
    <submittedName>
        <fullName evidence="3">Tripartite-type tricarboxylate transporter receptor subunit TctC</fullName>
    </submittedName>
</protein>
<name>A0A4R3MB05_9BURK</name>
<sequence>MSIVKKIAGLLVGVVSLASMGNAFAASAGTYPDRSVKLIVPFAAAGIADTLARIVAQHLAEKWKQSVIVENKPGAAGNIGMSMGAKAAPDGYTLVLAPVGNLTVNELLFTKLTFKVADFAPITELAASPNVLVVGKKMPVKSFAEFISYAKANPDKVDFSSPGIGSGAHLAGELLKQMAGINMLHVPYAGMSPALNDVIAGNVSAMFAGISTVLPYIKDGKLTALAVAGPEQLPELPGVPTVSDSGYKGFDVTSWYGLITQKNVPQAIVQKIQKDVAAVLSDVNVKNKLSALGVTTVGSTPEDFSKKIAADTKNWGAIIKKANIKPLQ</sequence>
<feature type="chain" id="PRO_5020987980" evidence="2">
    <location>
        <begin position="26"/>
        <end position="328"/>
    </location>
</feature>
<comment type="caution">
    <text evidence="3">The sequence shown here is derived from an EMBL/GenBank/DDBJ whole genome shotgun (WGS) entry which is preliminary data.</text>
</comment>
<dbReference type="AlphaFoldDB" id="A0A4R3MB05"/>
<feature type="signal peptide" evidence="2">
    <location>
        <begin position="1"/>
        <end position="25"/>
    </location>
</feature>
<reference evidence="3 4" key="1">
    <citation type="submission" date="2019-03" db="EMBL/GenBank/DDBJ databases">
        <title>Genomic Encyclopedia of Type Strains, Phase IV (KMG-IV): sequencing the most valuable type-strain genomes for metagenomic binning, comparative biology and taxonomic classification.</title>
        <authorList>
            <person name="Goeker M."/>
        </authorList>
    </citation>
    <scope>NUCLEOTIDE SEQUENCE [LARGE SCALE GENOMIC DNA]</scope>
    <source>
        <strain evidence="3 4">DSM 24591</strain>
    </source>
</reference>
<dbReference type="EMBL" id="SMAJ01000005">
    <property type="protein sequence ID" value="TCT08615.1"/>
    <property type="molecule type" value="Genomic_DNA"/>
</dbReference>
<proteinExistence type="inferred from homology"/>
<evidence type="ECO:0000313" key="3">
    <source>
        <dbReference type="EMBL" id="TCT08615.1"/>
    </source>
</evidence>
<comment type="similarity">
    <text evidence="1">Belongs to the UPF0065 (bug) family.</text>
</comment>
<evidence type="ECO:0000313" key="4">
    <source>
        <dbReference type="Proteomes" id="UP000295525"/>
    </source>
</evidence>
<dbReference type="Gene3D" id="3.40.190.10">
    <property type="entry name" value="Periplasmic binding protein-like II"/>
    <property type="match status" value="1"/>
</dbReference>
<keyword evidence="4" id="KW-1185">Reference proteome</keyword>
<organism evidence="3 4">
    <name type="scientific">Paralcaligenes ureilyticus</name>
    <dbReference type="NCBI Taxonomy" id="627131"/>
    <lineage>
        <taxon>Bacteria</taxon>
        <taxon>Pseudomonadati</taxon>
        <taxon>Pseudomonadota</taxon>
        <taxon>Betaproteobacteria</taxon>
        <taxon>Burkholderiales</taxon>
        <taxon>Alcaligenaceae</taxon>
        <taxon>Paralcaligenes</taxon>
    </lineage>
</organism>
<dbReference type="Pfam" id="PF03401">
    <property type="entry name" value="TctC"/>
    <property type="match status" value="1"/>
</dbReference>
<dbReference type="InterPro" id="IPR005064">
    <property type="entry name" value="BUG"/>
</dbReference>